<reference evidence="2" key="1">
    <citation type="submission" date="2008-03" db="EMBL/GenBank/DDBJ databases">
        <title>Complete sequence of Thermoproteus neutrophilus V24Sta.</title>
        <authorList>
            <consortium name="US DOE Joint Genome Institute"/>
            <person name="Copeland A."/>
            <person name="Lucas S."/>
            <person name="Lapidus A."/>
            <person name="Glavina del Rio T."/>
            <person name="Dalin E."/>
            <person name="Tice H."/>
            <person name="Bruce D."/>
            <person name="Goodwin L."/>
            <person name="Pitluck S."/>
            <person name="Sims D."/>
            <person name="Brettin T."/>
            <person name="Detter J.C."/>
            <person name="Han C."/>
            <person name="Kuske C.R."/>
            <person name="Schmutz J."/>
            <person name="Larimer F."/>
            <person name="Land M."/>
            <person name="Hauser L."/>
            <person name="Kyrpides N."/>
            <person name="Mikhailova N."/>
            <person name="Biddle J.F."/>
            <person name="Zhang Z."/>
            <person name="Fitz-Gibbon S.T."/>
            <person name="Lowe T.M."/>
            <person name="Saltikov C."/>
            <person name="House C.H."/>
            <person name="Richardson P."/>
        </authorList>
    </citation>
    <scope>NUCLEOTIDE SEQUENCE [LARGE SCALE GENOMIC DNA]</scope>
    <source>
        <strain evidence="2">V24Sta</strain>
    </source>
</reference>
<dbReference type="InterPro" id="IPR051319">
    <property type="entry name" value="Oligoribo/pAp-PDE_c-di-AMP_PDE"/>
</dbReference>
<dbReference type="AlphaFoldDB" id="B1Y971"/>
<evidence type="ECO:0000313" key="2">
    <source>
        <dbReference type="EMBL" id="ACB40300.1"/>
    </source>
</evidence>
<dbReference type="InterPro" id="IPR038763">
    <property type="entry name" value="DHH_sf"/>
</dbReference>
<dbReference type="STRING" id="444157.Tneu_1374"/>
<sequence>MLEKLRGLLGSSARVAIVTHRRADADALACAKVLELVLAKLGVAVVAVSCPEGSPLGGCTEALPQDVDMYVLADVASLNQVPPMSKSFIKVDHHAVGDDIPGISLDRPSCTEIALELAEEAGVEIPPDVAKLAILGIYADTGKLKRADARTLRLLASLLEKTGGTLGDAVGEGGESTARQRTFALLKGMQRLEIYETSAGIVCTSYVGAYEADLASLLISVGCDVSLVASRKKDGVHIVMRSRRYDVATLAKSLGAGGGHREAAVAVLHIQAKKGQLPAILRDVVKKIDRNARMA</sequence>
<accession>B1Y971</accession>
<dbReference type="Pfam" id="PF01368">
    <property type="entry name" value="DHH"/>
    <property type="match status" value="1"/>
</dbReference>
<dbReference type="Proteomes" id="UP000001694">
    <property type="component" value="Chromosome"/>
</dbReference>
<dbReference type="InterPro" id="IPR001667">
    <property type="entry name" value="DDH_dom"/>
</dbReference>
<dbReference type="KEGG" id="tne:Tneu_1374"/>
<dbReference type="RefSeq" id="WP_012350719.1">
    <property type="nucleotide sequence ID" value="NC_010525.1"/>
</dbReference>
<protein>
    <submittedName>
        <fullName evidence="2">Phosphoesterase RecJ domain protein</fullName>
    </submittedName>
</protein>
<evidence type="ECO:0000259" key="1">
    <source>
        <dbReference type="Pfam" id="PF01368"/>
    </source>
</evidence>
<gene>
    <name evidence="2" type="ordered locus">Tneu_1374</name>
</gene>
<dbReference type="PANTHER" id="PTHR47618">
    <property type="entry name" value="BIFUNCTIONAL OLIGORIBONUCLEASE AND PAP PHOSPHATASE NRNA"/>
    <property type="match status" value="1"/>
</dbReference>
<dbReference type="eggNOG" id="arCOG01565">
    <property type="taxonomic scope" value="Archaea"/>
</dbReference>
<dbReference type="Gene3D" id="3.90.1640.10">
    <property type="entry name" value="inorganic pyrophosphatase (n-terminal core)"/>
    <property type="match status" value="1"/>
</dbReference>
<proteinExistence type="predicted"/>
<evidence type="ECO:0000313" key="3">
    <source>
        <dbReference type="Proteomes" id="UP000001694"/>
    </source>
</evidence>
<feature type="domain" description="DDH" evidence="1">
    <location>
        <begin position="14"/>
        <end position="137"/>
    </location>
</feature>
<dbReference type="HOGENOM" id="CLU_070736_0_0_2"/>
<dbReference type="Gene3D" id="3.10.310.30">
    <property type="match status" value="1"/>
</dbReference>
<organism evidence="2 3">
    <name type="scientific">Pyrobaculum neutrophilum (strain DSM 2338 / JCM 9278 / NBRC 100436 / V24Sta)</name>
    <name type="common">Thermoproteus neutrophilus</name>
    <dbReference type="NCBI Taxonomy" id="444157"/>
    <lineage>
        <taxon>Archaea</taxon>
        <taxon>Thermoproteota</taxon>
        <taxon>Thermoprotei</taxon>
        <taxon>Thermoproteales</taxon>
        <taxon>Thermoproteaceae</taxon>
        <taxon>Pyrobaculum</taxon>
    </lineage>
</organism>
<dbReference type="GeneID" id="6164588"/>
<dbReference type="SUPFAM" id="SSF64182">
    <property type="entry name" value="DHH phosphoesterases"/>
    <property type="match status" value="1"/>
</dbReference>
<name>B1Y971_PYRNV</name>
<dbReference type="PANTHER" id="PTHR47618:SF1">
    <property type="entry name" value="BIFUNCTIONAL OLIGORIBONUCLEASE AND PAP PHOSPHATASE NRNA"/>
    <property type="match status" value="1"/>
</dbReference>
<dbReference type="OrthoDB" id="350705at2157"/>
<dbReference type="EMBL" id="CP001014">
    <property type="protein sequence ID" value="ACB40300.1"/>
    <property type="molecule type" value="Genomic_DNA"/>
</dbReference>
<keyword evidence="3" id="KW-1185">Reference proteome</keyword>